<reference evidence="13" key="1">
    <citation type="submission" date="2018-05" db="EMBL/GenBank/DDBJ databases">
        <title>Genome Sequencing of selected type strains of the family Eggerthellaceae.</title>
        <authorList>
            <person name="Danylec N."/>
            <person name="Stoll D.A."/>
            <person name="Doetsch A."/>
            <person name="Huch M."/>
        </authorList>
    </citation>
    <scope>NUCLEOTIDE SEQUENCE [LARGE SCALE GENOMIC DNA]</scope>
    <source>
        <strain evidence="13">DSM 24851</strain>
    </source>
</reference>
<dbReference type="Gene3D" id="6.10.140.1330">
    <property type="match status" value="1"/>
</dbReference>
<comment type="subcellular location">
    <subcellularLocation>
        <location evidence="1">Cell membrane</location>
        <topology evidence="1">Multi-pass membrane protein</topology>
    </subcellularLocation>
</comment>
<evidence type="ECO:0000256" key="3">
    <source>
        <dbReference type="ARBA" id="ARBA00022475"/>
    </source>
</evidence>
<feature type="transmembrane region" description="Helical" evidence="10">
    <location>
        <begin position="34"/>
        <end position="62"/>
    </location>
</feature>
<feature type="transmembrane region" description="Helical" evidence="10">
    <location>
        <begin position="240"/>
        <end position="257"/>
    </location>
</feature>
<keyword evidence="2" id="KW-0813">Transport</keyword>
<feature type="transmembrane region" description="Helical" evidence="10">
    <location>
        <begin position="83"/>
        <end position="107"/>
    </location>
</feature>
<dbReference type="Proteomes" id="UP000269591">
    <property type="component" value="Unassembled WGS sequence"/>
</dbReference>
<dbReference type="GO" id="GO:0015386">
    <property type="term" value="F:potassium:proton antiporter activity"/>
    <property type="evidence" value="ECO:0007669"/>
    <property type="project" value="TreeGrafter"/>
</dbReference>
<dbReference type="RefSeq" id="WP_123208939.1">
    <property type="nucleotide sequence ID" value="NZ_JBHTHO010000003.1"/>
</dbReference>
<keyword evidence="7" id="KW-0406">Ion transport</keyword>
<feature type="transmembrane region" description="Helical" evidence="10">
    <location>
        <begin position="269"/>
        <end position="292"/>
    </location>
</feature>
<name>A0A3N0AYZ8_9ACTN</name>
<dbReference type="PANTHER" id="PTHR10110:SF86">
    <property type="entry name" value="SODIUM_HYDROGEN EXCHANGER 7"/>
    <property type="match status" value="1"/>
</dbReference>
<dbReference type="InterPro" id="IPR006153">
    <property type="entry name" value="Cation/H_exchanger_TM"/>
</dbReference>
<organism evidence="12 13">
    <name type="scientific">Slackia equolifaciens</name>
    <dbReference type="NCBI Taxonomy" id="498718"/>
    <lineage>
        <taxon>Bacteria</taxon>
        <taxon>Bacillati</taxon>
        <taxon>Actinomycetota</taxon>
        <taxon>Coriobacteriia</taxon>
        <taxon>Eggerthellales</taxon>
        <taxon>Eggerthellaceae</taxon>
        <taxon>Slackia</taxon>
    </lineage>
</organism>
<keyword evidence="6" id="KW-0915">Sodium</keyword>
<evidence type="ECO:0000256" key="1">
    <source>
        <dbReference type="ARBA" id="ARBA00004651"/>
    </source>
</evidence>
<dbReference type="AlphaFoldDB" id="A0A3N0AYZ8"/>
<keyword evidence="9" id="KW-0739">Sodium transport</keyword>
<accession>A0A3N0AYZ8</accession>
<evidence type="ECO:0000256" key="9">
    <source>
        <dbReference type="ARBA" id="ARBA00023201"/>
    </source>
</evidence>
<evidence type="ECO:0000313" key="12">
    <source>
        <dbReference type="EMBL" id="RNL39810.1"/>
    </source>
</evidence>
<proteinExistence type="predicted"/>
<feature type="transmembrane region" description="Helical" evidence="10">
    <location>
        <begin position="312"/>
        <end position="338"/>
    </location>
</feature>
<keyword evidence="3" id="KW-1003">Cell membrane</keyword>
<evidence type="ECO:0000256" key="5">
    <source>
        <dbReference type="ARBA" id="ARBA00022989"/>
    </source>
</evidence>
<dbReference type="PANTHER" id="PTHR10110">
    <property type="entry name" value="SODIUM/HYDROGEN EXCHANGER"/>
    <property type="match status" value="1"/>
</dbReference>
<evidence type="ECO:0000256" key="7">
    <source>
        <dbReference type="ARBA" id="ARBA00023065"/>
    </source>
</evidence>
<keyword evidence="4 10" id="KW-0812">Transmembrane</keyword>
<dbReference type="GO" id="GO:0015385">
    <property type="term" value="F:sodium:proton antiporter activity"/>
    <property type="evidence" value="ECO:0007669"/>
    <property type="project" value="InterPro"/>
</dbReference>
<evidence type="ECO:0000256" key="8">
    <source>
        <dbReference type="ARBA" id="ARBA00023136"/>
    </source>
</evidence>
<dbReference type="OrthoDB" id="9809206at2"/>
<evidence type="ECO:0000256" key="2">
    <source>
        <dbReference type="ARBA" id="ARBA00022448"/>
    </source>
</evidence>
<keyword evidence="5 10" id="KW-1133">Transmembrane helix</keyword>
<feature type="transmembrane region" description="Helical" evidence="10">
    <location>
        <begin position="113"/>
        <end position="135"/>
    </location>
</feature>
<feature type="transmembrane region" description="Helical" evidence="10">
    <location>
        <begin position="156"/>
        <end position="178"/>
    </location>
</feature>
<feature type="domain" description="Cation/H+ exchanger transmembrane" evidence="11">
    <location>
        <begin position="13"/>
        <end position="433"/>
    </location>
</feature>
<dbReference type="Pfam" id="PF00999">
    <property type="entry name" value="Na_H_Exchanger"/>
    <property type="match status" value="1"/>
</dbReference>
<feature type="transmembrane region" description="Helical" evidence="10">
    <location>
        <begin position="409"/>
        <end position="433"/>
    </location>
</feature>
<dbReference type="InterPro" id="IPR018422">
    <property type="entry name" value="Cation/H_exchanger_CPA1"/>
</dbReference>
<dbReference type="EMBL" id="QIBX01000010">
    <property type="protein sequence ID" value="RNL39810.1"/>
    <property type="molecule type" value="Genomic_DNA"/>
</dbReference>
<gene>
    <name evidence="12" type="ORF">DMP06_06520</name>
</gene>
<protein>
    <submittedName>
        <fullName evidence="12">Sodium:proton antiporter</fullName>
    </submittedName>
</protein>
<evidence type="ECO:0000259" key="11">
    <source>
        <dbReference type="Pfam" id="PF00999"/>
    </source>
</evidence>
<evidence type="ECO:0000256" key="6">
    <source>
        <dbReference type="ARBA" id="ARBA00023053"/>
    </source>
</evidence>
<sequence length="691" mass="76095">MTLLYFCLVLAAAVLASAVFDQLVRGVSMPLIQIAIGAVLALCGVTVAGFEVDSELFLVLFIAPLLYQEARSVDKVALWSNRIMILSLAIGLVIVTILVVGFLLNAIQPSIPLAAAFALGAALGPTDAVAVAALGQSAGLNKRQEILLSGESLINDASGVVSFQFAVAALTTGAFSLVDASASFAVSFFGGILLGLALAAVLSFAVARVRDLGLEDTTFHVLVDVITPFFIFLVAEAVHVSGILAVVAAGLIMSFFNHRIGPDVARMEIVSSSVWQVVTFVLNGIVFVLLGMQLPFAMSDSWADRSIGNLELVGLVLAISAASIIMRTIWFQGINFVGRKQRAREEQKNSGGTPEQVRAVLKSVKFVTGESLREAFALALAGPKGAISLSIMFTLPYMVGGEYFHERDLLIFLACGVIVLTLLLANFALPLLLPKREEEGFETDTQAVIDVLRAVIEDLSARQTKENRRATQVVMKQYSDRIARIKSGLDDEPDEDDAEMRRLVLKWERDFVQHAIDAEEVSPMTGYRMLNRLAETEALMNHNRDIKWLLGVARRRISMEVHSIKRFLVDKVPMMSASDEEREMRELQAKSLESVMSKLRELLNDPAYRTEDVSALMVEVQRDLRRCKRIGRDIGTVARVEDRATEVRRLGYALELEHIQRMYESRRISRAMAKYMRENVALMQLDLEDKV</sequence>
<dbReference type="GO" id="GO:0005886">
    <property type="term" value="C:plasma membrane"/>
    <property type="evidence" value="ECO:0007669"/>
    <property type="project" value="UniProtKB-SubCell"/>
</dbReference>
<evidence type="ECO:0000256" key="10">
    <source>
        <dbReference type="SAM" id="Phobius"/>
    </source>
</evidence>
<keyword evidence="13" id="KW-1185">Reference proteome</keyword>
<keyword evidence="8 10" id="KW-0472">Membrane</keyword>
<dbReference type="GO" id="GO:0051453">
    <property type="term" value="P:regulation of intracellular pH"/>
    <property type="evidence" value="ECO:0007669"/>
    <property type="project" value="TreeGrafter"/>
</dbReference>
<comment type="caution">
    <text evidence="12">The sequence shown here is derived from an EMBL/GenBank/DDBJ whole genome shotgun (WGS) entry which is preliminary data.</text>
</comment>
<evidence type="ECO:0000313" key="13">
    <source>
        <dbReference type="Proteomes" id="UP000269591"/>
    </source>
</evidence>
<dbReference type="GO" id="GO:0098719">
    <property type="term" value="P:sodium ion import across plasma membrane"/>
    <property type="evidence" value="ECO:0007669"/>
    <property type="project" value="TreeGrafter"/>
</dbReference>
<feature type="transmembrane region" description="Helical" evidence="10">
    <location>
        <begin position="184"/>
        <end position="205"/>
    </location>
</feature>
<evidence type="ECO:0000256" key="4">
    <source>
        <dbReference type="ARBA" id="ARBA00022692"/>
    </source>
</evidence>